<gene>
    <name evidence="2" type="ORF">CCAM_LOCUS8492</name>
</gene>
<organism evidence="2 3">
    <name type="scientific">Cuscuta campestris</name>
    <dbReference type="NCBI Taxonomy" id="132261"/>
    <lineage>
        <taxon>Eukaryota</taxon>
        <taxon>Viridiplantae</taxon>
        <taxon>Streptophyta</taxon>
        <taxon>Embryophyta</taxon>
        <taxon>Tracheophyta</taxon>
        <taxon>Spermatophyta</taxon>
        <taxon>Magnoliopsida</taxon>
        <taxon>eudicotyledons</taxon>
        <taxon>Gunneridae</taxon>
        <taxon>Pentapetalae</taxon>
        <taxon>asterids</taxon>
        <taxon>lamiids</taxon>
        <taxon>Solanales</taxon>
        <taxon>Convolvulaceae</taxon>
        <taxon>Cuscuteae</taxon>
        <taxon>Cuscuta</taxon>
        <taxon>Cuscuta subgen. Grammica</taxon>
        <taxon>Cuscuta sect. Cleistogrammica</taxon>
    </lineage>
</organism>
<keyword evidence="1" id="KW-0812">Transmembrane</keyword>
<reference evidence="2 3" key="1">
    <citation type="submission" date="2018-04" db="EMBL/GenBank/DDBJ databases">
        <authorList>
            <person name="Vogel A."/>
        </authorList>
    </citation>
    <scope>NUCLEOTIDE SEQUENCE [LARGE SCALE GENOMIC DNA]</scope>
</reference>
<feature type="transmembrane region" description="Helical" evidence="1">
    <location>
        <begin position="60"/>
        <end position="82"/>
    </location>
</feature>
<dbReference type="EMBL" id="OOIL02000559">
    <property type="protein sequence ID" value="VFQ66716.1"/>
    <property type="molecule type" value="Genomic_DNA"/>
</dbReference>
<evidence type="ECO:0000313" key="2">
    <source>
        <dbReference type="EMBL" id="VFQ66716.1"/>
    </source>
</evidence>
<sequence length="105" mass="12137">MDEGRGRKYCDHPLFGTETAGEGRRRLYRLFASTIFAGIVGVLSYRVAHMPGPDGEYGRAGWIGMLGAELWFGFYWILTQFLRWSLVFRRPFPHSLLKRCVVHAR</sequence>
<keyword evidence="1" id="KW-0472">Membrane</keyword>
<keyword evidence="3" id="KW-1185">Reference proteome</keyword>
<evidence type="ECO:0000256" key="1">
    <source>
        <dbReference type="SAM" id="Phobius"/>
    </source>
</evidence>
<feature type="transmembrane region" description="Helical" evidence="1">
    <location>
        <begin position="27"/>
        <end position="48"/>
    </location>
</feature>
<protein>
    <submittedName>
        <fullName evidence="2">Uncharacterized protein</fullName>
    </submittedName>
</protein>
<dbReference type="Proteomes" id="UP000595140">
    <property type="component" value="Unassembled WGS sequence"/>
</dbReference>
<keyword evidence="1" id="KW-1133">Transmembrane helix</keyword>
<name>A0A484KWU8_9ASTE</name>
<dbReference type="AlphaFoldDB" id="A0A484KWU8"/>
<evidence type="ECO:0000313" key="3">
    <source>
        <dbReference type="Proteomes" id="UP000595140"/>
    </source>
</evidence>
<accession>A0A484KWU8</accession>
<proteinExistence type="predicted"/>
<dbReference type="OrthoDB" id="1423440at2759"/>